<evidence type="ECO:0000313" key="3">
    <source>
        <dbReference type="EMBL" id="KAG7176778.1"/>
    </source>
</evidence>
<dbReference type="AlphaFoldDB" id="A0A8J5TRJ2"/>
<proteinExistence type="predicted"/>
<accession>A0A8J5TRJ2</accession>
<comment type="caution">
    <text evidence="3">The sequence shown here is derived from an EMBL/GenBank/DDBJ whole genome shotgun (WGS) entry which is preliminary data.</text>
</comment>
<protein>
    <submittedName>
        <fullName evidence="3">Uncharacterized protein</fullName>
    </submittedName>
</protein>
<organism evidence="3 4">
    <name type="scientific">Homarus americanus</name>
    <name type="common">American lobster</name>
    <dbReference type="NCBI Taxonomy" id="6706"/>
    <lineage>
        <taxon>Eukaryota</taxon>
        <taxon>Metazoa</taxon>
        <taxon>Ecdysozoa</taxon>
        <taxon>Arthropoda</taxon>
        <taxon>Crustacea</taxon>
        <taxon>Multicrustacea</taxon>
        <taxon>Malacostraca</taxon>
        <taxon>Eumalacostraca</taxon>
        <taxon>Eucarida</taxon>
        <taxon>Decapoda</taxon>
        <taxon>Pleocyemata</taxon>
        <taxon>Astacidea</taxon>
        <taxon>Nephropoidea</taxon>
        <taxon>Nephropidae</taxon>
        <taxon>Homarus</taxon>
    </lineage>
</organism>
<keyword evidence="2" id="KW-0732">Signal</keyword>
<feature type="region of interest" description="Disordered" evidence="1">
    <location>
        <begin position="92"/>
        <end position="126"/>
    </location>
</feature>
<dbReference type="EMBL" id="JAHLQT010002700">
    <property type="protein sequence ID" value="KAG7176778.1"/>
    <property type="molecule type" value="Genomic_DNA"/>
</dbReference>
<keyword evidence="4" id="KW-1185">Reference proteome</keyword>
<gene>
    <name evidence="3" type="ORF">Hamer_G023480</name>
</gene>
<evidence type="ECO:0000256" key="2">
    <source>
        <dbReference type="SAM" id="SignalP"/>
    </source>
</evidence>
<evidence type="ECO:0000313" key="4">
    <source>
        <dbReference type="Proteomes" id="UP000747542"/>
    </source>
</evidence>
<feature type="chain" id="PRO_5035204841" evidence="2">
    <location>
        <begin position="25"/>
        <end position="335"/>
    </location>
</feature>
<feature type="compositionally biased region" description="Polar residues" evidence="1">
    <location>
        <begin position="92"/>
        <end position="115"/>
    </location>
</feature>
<evidence type="ECO:0000256" key="1">
    <source>
        <dbReference type="SAM" id="MobiDB-lite"/>
    </source>
</evidence>
<name>A0A8J5TRJ2_HOMAM</name>
<reference evidence="3" key="1">
    <citation type="journal article" date="2021" name="Sci. Adv.">
        <title>The American lobster genome reveals insights on longevity, neural, and immune adaptations.</title>
        <authorList>
            <person name="Polinski J.M."/>
            <person name="Zimin A.V."/>
            <person name="Clark K.F."/>
            <person name="Kohn A.B."/>
            <person name="Sadowski N."/>
            <person name="Timp W."/>
            <person name="Ptitsyn A."/>
            <person name="Khanna P."/>
            <person name="Romanova D.Y."/>
            <person name="Williams P."/>
            <person name="Greenwood S.J."/>
            <person name="Moroz L.L."/>
            <person name="Walt D.R."/>
            <person name="Bodnar A.G."/>
        </authorList>
    </citation>
    <scope>NUCLEOTIDE SEQUENCE</scope>
    <source>
        <strain evidence="3">GMGI-L3</strain>
    </source>
</reference>
<dbReference type="Proteomes" id="UP000747542">
    <property type="component" value="Unassembled WGS sequence"/>
</dbReference>
<feature type="signal peptide" evidence="2">
    <location>
        <begin position="1"/>
        <end position="24"/>
    </location>
</feature>
<sequence length="335" mass="37699">MMDSFPYTLLLTAITLLSGVLVEGCNMATKEVGVCLHVYLERDFLTMERIVYPRRSAKRREMLYNSYAGARSLRLLPRLPQLGDLTTEASVAQTTDARQSPDMKTNQGVEQSQDVNPKPGVEHKPGTLQMMSVGEDVKGRHNHRLLTDDGNWTRVSPSPPDNYAVIDAYGQHGWVEGPELEDYCRYRHLLHALERVHTYLCRTAADRSSKFLPFLKVIDCAENARLDRGSCHRPNVTVNVWNQILRLELGPELCDSLNTQRSCLLENEYVRQECGGKAKEELYKNVSGVFLATWCRLPLPPHLSQLFVSSSPPPSAASFTPLLLLLFLQAVLTTS</sequence>